<dbReference type="Pfam" id="PF05569">
    <property type="entry name" value="Peptidase_M56"/>
    <property type="match status" value="1"/>
</dbReference>
<sequence length="676" mass="76802">MLEQFLNPALLYAAGMTILHSFWQATLLALTLWVYSRQSGSRAESRYNLGFALLVIQVLVSVWTFSTYYEPASEALVEAVVLMSPPVGTALVEPGIAAPKAWLTPNFWLSLLVVSWAVSMVAGGIRLGWSYGQVRQLAARSTSVRSTGDLAYLHQRVGRLAQRIGYRGPLRLSLSDRINGPMLVGHLKPLLLFPVALINELSTEEAETVILHELAHLRRCDHLLHPVQCMIEILFYYHPAIHWIGARVREEREHCCDDLVLLHGPGRLPYARALLYFSEHPPQIAALSLAEGGGLLARVRRFIDHQEIKYTMNSKLLLLPLLAILTLVTTAANLPAERDARMLCSLETAPAPALAAPDTLPDGTHQVTKISDGKTTRLRVEDGEIKELEIDGRTVPPTEFDQHEATAEKLLGVDERPQRSWGDGAFYFDFDSFDIDSIDTQSMHGALPMYRALSKLQDMDYGRFEFEEFSERMDTISRKLARIYPFGEGDSDGLLRIHEFDFDTLMRGKLPEIHRFRANPWGQEELRELDLRELEAHERELRDALRELEQRKRELSEEKDIRGEAMRYERTPIHEQLMEREVAHQKAAARQMREQLLAEGRRQREEYRAGTDCSEAVAHAYAYSVGNRILPTTEDVERIYIRQRDEAEPRVRIIRDVRPIRLAVPAPVSPISTCPG</sequence>
<feature type="transmembrane region" description="Helical" evidence="2">
    <location>
        <begin position="107"/>
        <end position="129"/>
    </location>
</feature>
<dbReference type="InterPro" id="IPR008756">
    <property type="entry name" value="Peptidase_M56"/>
</dbReference>
<feature type="transmembrane region" description="Helical" evidence="2">
    <location>
        <begin position="12"/>
        <end position="35"/>
    </location>
</feature>
<comment type="caution">
    <text evidence="4">The sequence shown here is derived from an EMBL/GenBank/DDBJ whole genome shotgun (WGS) entry which is preliminary data.</text>
</comment>
<reference evidence="4 5" key="1">
    <citation type="submission" date="2020-08" db="EMBL/GenBank/DDBJ databases">
        <title>Genomic Encyclopedia of Type Strains, Phase IV (KMG-IV): sequencing the most valuable type-strain genomes for metagenomic binning, comparative biology and taxonomic classification.</title>
        <authorList>
            <person name="Goeker M."/>
        </authorList>
    </citation>
    <scope>NUCLEOTIDE SEQUENCE [LARGE SCALE GENOMIC DNA]</scope>
    <source>
        <strain evidence="4 5">DSM 105137</strain>
    </source>
</reference>
<dbReference type="PANTHER" id="PTHR34978">
    <property type="entry name" value="POSSIBLE SENSOR-TRANSDUCER PROTEIN BLAR"/>
    <property type="match status" value="1"/>
</dbReference>
<feature type="transmembrane region" description="Helical" evidence="2">
    <location>
        <begin position="316"/>
        <end position="336"/>
    </location>
</feature>
<evidence type="ECO:0000313" key="5">
    <source>
        <dbReference type="Proteomes" id="UP000576209"/>
    </source>
</evidence>
<feature type="transmembrane region" description="Helical" evidence="2">
    <location>
        <begin position="47"/>
        <end position="66"/>
    </location>
</feature>
<dbReference type="Proteomes" id="UP000576209">
    <property type="component" value="Unassembled WGS sequence"/>
</dbReference>
<dbReference type="RefSeq" id="WP_183496585.1">
    <property type="nucleotide sequence ID" value="NZ_JACIFF010000008.1"/>
</dbReference>
<evidence type="ECO:0000313" key="4">
    <source>
        <dbReference type="EMBL" id="MBB4080344.1"/>
    </source>
</evidence>
<evidence type="ECO:0000256" key="1">
    <source>
        <dbReference type="SAM" id="Coils"/>
    </source>
</evidence>
<dbReference type="EMBL" id="JACIFF010000008">
    <property type="protein sequence ID" value="MBB4080344.1"/>
    <property type="molecule type" value="Genomic_DNA"/>
</dbReference>
<dbReference type="CDD" id="cd07341">
    <property type="entry name" value="M56_BlaR1_MecR1_like"/>
    <property type="match status" value="1"/>
</dbReference>
<feature type="coiled-coil region" evidence="1">
    <location>
        <begin position="527"/>
        <end position="565"/>
    </location>
</feature>
<evidence type="ECO:0000259" key="3">
    <source>
        <dbReference type="Pfam" id="PF05569"/>
    </source>
</evidence>
<dbReference type="AlphaFoldDB" id="A0A840E417"/>
<proteinExistence type="predicted"/>
<keyword evidence="1" id="KW-0175">Coiled coil</keyword>
<keyword evidence="5" id="KW-1185">Reference proteome</keyword>
<feature type="domain" description="Peptidase M56" evidence="3">
    <location>
        <begin position="104"/>
        <end position="283"/>
    </location>
</feature>
<protein>
    <submittedName>
        <fullName evidence="4">Beta-lactamase regulating signal transducer with metallopeptidase domain</fullName>
    </submittedName>
</protein>
<dbReference type="InterPro" id="IPR052173">
    <property type="entry name" value="Beta-lactam_resp_regulator"/>
</dbReference>
<dbReference type="Gene3D" id="3.30.2010.10">
    <property type="entry name" value="Metalloproteases ('zincins'), catalytic domain"/>
    <property type="match status" value="1"/>
</dbReference>
<keyword evidence="2" id="KW-0812">Transmembrane</keyword>
<accession>A0A840E417</accession>
<keyword evidence="2" id="KW-1133">Transmembrane helix</keyword>
<evidence type="ECO:0000256" key="2">
    <source>
        <dbReference type="SAM" id="Phobius"/>
    </source>
</evidence>
<keyword evidence="2" id="KW-0472">Membrane</keyword>
<organism evidence="4 5">
    <name type="scientific">Neolewinella aquimaris</name>
    <dbReference type="NCBI Taxonomy" id="1835722"/>
    <lineage>
        <taxon>Bacteria</taxon>
        <taxon>Pseudomonadati</taxon>
        <taxon>Bacteroidota</taxon>
        <taxon>Saprospiria</taxon>
        <taxon>Saprospirales</taxon>
        <taxon>Lewinellaceae</taxon>
        <taxon>Neolewinella</taxon>
    </lineage>
</organism>
<dbReference type="PANTHER" id="PTHR34978:SF3">
    <property type="entry name" value="SLR0241 PROTEIN"/>
    <property type="match status" value="1"/>
</dbReference>
<name>A0A840E417_9BACT</name>
<gene>
    <name evidence="4" type="ORF">GGR28_002978</name>
</gene>